<dbReference type="InterPro" id="IPR025241">
    <property type="entry name" value="DUF4190"/>
</dbReference>
<keyword evidence="4" id="KW-0812">Transmembrane</keyword>
<keyword evidence="7" id="KW-1185">Reference proteome</keyword>
<keyword evidence="4" id="KW-1133">Transmembrane helix</keyword>
<reference evidence="6 7" key="1">
    <citation type="journal article" date="2013" name="Genome Announc.">
        <title>Complete genome sequence of Myxococcus stipitatus strain DSM 14675, a fruiting myxobacterium.</title>
        <authorList>
            <person name="Huntley S."/>
            <person name="Kneip S."/>
            <person name="Treuner-Lange A."/>
            <person name="Sogaard-Andersen L."/>
        </authorList>
    </citation>
    <scope>NUCLEOTIDE SEQUENCE [LARGE SCALE GENOMIC DNA]</scope>
    <source>
        <strain evidence="7">DSM 14675 / JCM 12634 / Mx s8</strain>
    </source>
</reference>
<dbReference type="HOGENOM" id="CLU_828277_0_0_7"/>
<evidence type="ECO:0000259" key="5">
    <source>
        <dbReference type="Pfam" id="PF13828"/>
    </source>
</evidence>
<dbReference type="PANTHER" id="PTHR43343:SF3">
    <property type="entry name" value="PROTEASE DO-LIKE 8, CHLOROPLASTIC"/>
    <property type="match status" value="1"/>
</dbReference>
<dbReference type="InterPro" id="IPR001940">
    <property type="entry name" value="Peptidase_S1C"/>
</dbReference>
<dbReference type="PRINTS" id="PR00834">
    <property type="entry name" value="PROTEASES2C"/>
</dbReference>
<dbReference type="PATRIC" id="fig|1278073.3.peg.5482"/>
<evidence type="ECO:0000256" key="2">
    <source>
        <dbReference type="ARBA" id="ARBA00022801"/>
    </source>
</evidence>
<evidence type="ECO:0000256" key="3">
    <source>
        <dbReference type="SAM" id="MobiDB-lite"/>
    </source>
</evidence>
<gene>
    <name evidence="6" type="ordered locus">MYSTI_05410</name>
</gene>
<keyword evidence="4" id="KW-0472">Membrane</keyword>
<dbReference type="KEGG" id="msd:MYSTI_05410"/>
<dbReference type="Pfam" id="PF13828">
    <property type="entry name" value="DUF4190"/>
    <property type="match status" value="1"/>
</dbReference>
<dbReference type="OrthoDB" id="9758917at2"/>
<dbReference type="Gene3D" id="2.40.10.120">
    <property type="match status" value="1"/>
</dbReference>
<keyword evidence="1" id="KW-0645">Protease</keyword>
<evidence type="ECO:0000256" key="4">
    <source>
        <dbReference type="SAM" id="Phobius"/>
    </source>
</evidence>
<name>L7UJR5_MYXSD</name>
<feature type="region of interest" description="Disordered" evidence="3">
    <location>
        <begin position="14"/>
        <end position="37"/>
    </location>
</feature>
<evidence type="ECO:0000313" key="6">
    <source>
        <dbReference type="EMBL" id="AGC46689.1"/>
    </source>
</evidence>
<dbReference type="InterPro" id="IPR051201">
    <property type="entry name" value="Chloro_Bact_Ser_Proteases"/>
</dbReference>
<dbReference type="EMBL" id="CP004025">
    <property type="protein sequence ID" value="AGC46689.1"/>
    <property type="molecule type" value="Genomic_DNA"/>
</dbReference>
<accession>L7UJR5</accession>
<sequence length="352" mass="36882">MSLPEPERIRIDPDEVQRAVLPPSPRTQAARRAAPREDLPRVDPLATGALVLALIGVPLMGCLLGPIAIVCGALALSRLHGREDVRGAGLALAGLVVGVVAFVGWMGVMWWALVTPQRVLPLPAPPPVLASHAQGLMDAPPHIRRALLANVRLTCKGPEGQLGSGVSIASGEGRTLVLTNHHVAECAEGVVLRVAFHDGEEVDGRVLWRGPEGVDLVVVEARTQKDRQAEVMDLKTGAQARVGDGVFAVGNPLGFDATYTTGVLSAVRRVPLGPLEGRVLQVQAAINPGNSGGGLYSSAGALIGINTWAVERTRSEGLGFAISVDTISEVLRDADTSLRGLVRPSPEEGVSR</sequence>
<proteinExistence type="predicted"/>
<dbReference type="InterPro" id="IPR009003">
    <property type="entry name" value="Peptidase_S1_PA"/>
</dbReference>
<dbReference type="Pfam" id="PF13365">
    <property type="entry name" value="Trypsin_2"/>
    <property type="match status" value="1"/>
</dbReference>
<feature type="domain" description="DUF4190" evidence="5">
    <location>
        <begin position="45"/>
        <end position="106"/>
    </location>
</feature>
<dbReference type="AlphaFoldDB" id="L7UJR5"/>
<dbReference type="eggNOG" id="COG0265">
    <property type="taxonomic scope" value="Bacteria"/>
</dbReference>
<dbReference type="GO" id="GO:0006508">
    <property type="term" value="P:proteolysis"/>
    <property type="evidence" value="ECO:0007669"/>
    <property type="project" value="UniProtKB-KW"/>
</dbReference>
<keyword evidence="2" id="KW-0378">Hydrolase</keyword>
<dbReference type="SUPFAM" id="SSF50494">
    <property type="entry name" value="Trypsin-like serine proteases"/>
    <property type="match status" value="1"/>
</dbReference>
<evidence type="ECO:0000256" key="1">
    <source>
        <dbReference type="ARBA" id="ARBA00022670"/>
    </source>
</evidence>
<dbReference type="GO" id="GO:0004252">
    <property type="term" value="F:serine-type endopeptidase activity"/>
    <property type="evidence" value="ECO:0007669"/>
    <property type="project" value="InterPro"/>
</dbReference>
<protein>
    <submittedName>
        <fullName evidence="6">S1C family peptidase</fullName>
    </submittedName>
</protein>
<evidence type="ECO:0000313" key="7">
    <source>
        <dbReference type="Proteomes" id="UP000011131"/>
    </source>
</evidence>
<dbReference type="PANTHER" id="PTHR43343">
    <property type="entry name" value="PEPTIDASE S12"/>
    <property type="match status" value="1"/>
</dbReference>
<feature type="transmembrane region" description="Helical" evidence="4">
    <location>
        <begin position="88"/>
        <end position="113"/>
    </location>
</feature>
<dbReference type="Proteomes" id="UP000011131">
    <property type="component" value="Chromosome"/>
</dbReference>
<organism evidence="6 7">
    <name type="scientific">Myxococcus stipitatus (strain DSM 14675 / JCM 12634 / Mx s8)</name>
    <dbReference type="NCBI Taxonomy" id="1278073"/>
    <lineage>
        <taxon>Bacteria</taxon>
        <taxon>Pseudomonadati</taxon>
        <taxon>Myxococcota</taxon>
        <taxon>Myxococcia</taxon>
        <taxon>Myxococcales</taxon>
        <taxon>Cystobacterineae</taxon>
        <taxon>Myxococcaceae</taxon>
        <taxon>Myxococcus</taxon>
    </lineage>
</organism>
<feature type="transmembrane region" description="Helical" evidence="4">
    <location>
        <begin position="49"/>
        <end position="76"/>
    </location>
</feature>
<dbReference type="RefSeq" id="WP_015350945.1">
    <property type="nucleotide sequence ID" value="NC_020126.1"/>
</dbReference>
<dbReference type="STRING" id="1278073.MYSTI_05410"/>